<dbReference type="PANTHER" id="PTHR46087">
    <property type="entry name" value="PUTATIVE, EXPRESSED-RELATED"/>
    <property type="match status" value="1"/>
</dbReference>
<dbReference type="EMBL" id="OX459121">
    <property type="protein sequence ID" value="CAI9103529.1"/>
    <property type="molecule type" value="Genomic_DNA"/>
</dbReference>
<dbReference type="PANTHER" id="PTHR46087:SF11">
    <property type="entry name" value="PROTEIN SEMI-ROLLED LEAF 2"/>
    <property type="match status" value="1"/>
</dbReference>
<name>A0AAV1D6P1_OLDCO</name>
<protein>
    <submittedName>
        <fullName evidence="1">OLC1v1002029C2</fullName>
    </submittedName>
</protein>
<dbReference type="Proteomes" id="UP001161247">
    <property type="component" value="Chromosome 4"/>
</dbReference>
<gene>
    <name evidence="1" type="ORF">OLC1_LOCUS12672</name>
</gene>
<dbReference type="Pfam" id="PF21052">
    <property type="entry name" value="EFR3_ARM"/>
    <property type="match status" value="1"/>
</dbReference>
<sequence length="988" mass="110743">MGFISRKIFPACGNMCVCCPALRSRSRQPVKRYKKLLADAFPKSADSPPNDRKIAKLCEYAAKNPGRIPKITMYLEERCYKELRSQHVKLVEIIAETYNKLLSTCRDQMAYFAVGLLNVVVKLLEESEKDAFRIIGLQMLTQFIYSQKDGTYTYNLESLVRKVCTLALEKGQEHEKLCLRSSSLQCLSAMVWFMEEFSHIFDDFDQIIHATIENYEPSRRHGNGGEREVCHHWVDEVVRCEGRGIGDFSPGRINIRPRPERKDPSQLTRDELENPNVWAQICIQRIVDLAKESTTMRRVLDPMFVYFDKGRHWVPPHGLAPVVLSDMCYFMENSGNQLVVLAAVVRHLDRKNIIHDPEIKSFVIKTATYLARQIRSGSVLSGIGFVSDLCKHLRKSLQATFGSVGEQESDMNVRLQTSLEDLLLEIAKGISDARPLFDIMAMLLEEISSVKAVAKATIGSLVILAHMISLAAVSSQSQQVFPETLLVQLLMLMLHPDVEVRLGGHHIFSVLLIPSRYHTRQEVSNYAKRWHSGSTSTFDSVAALLEKLRREKGDARNGIKIEDEFKERDIEDELHQGRARKNSPNFNKISSFIDKTVGSPSLTETETSVLRFDDDQIAQVLTAFWMQANLPDNGPANIEAISHSFCLTLISSLKNTQCNLIVRFFHVPLSLLKVSLDLDNGSFSPAYQRSLLVLSVAMLMFTARIYHISDLVNILKSLIEHDVDPYIGISDDFQVYVKPQANVREYGSPTENQAAAILLSQLHGKMKEYGKVMVDILVENLSNITQMKADDLVNELSERFAPDDTLMFGLQSIPYFNNGQMVSCSKESPSFDGELPKNLFVDDDVASESSVADLSHFIPKMPMSPCPSMSHVVSIGQLLESALEVAGQVAGTSVSTSPLPYSAMASQCEALGTDTRKKLSNWLTHEKNQRKAVPLLPANPSHGISALRKITCEDGPAFSSEMSKESSWLALRLPPASPFDNFLRAARG</sequence>
<evidence type="ECO:0000313" key="1">
    <source>
        <dbReference type="EMBL" id="CAI9103529.1"/>
    </source>
</evidence>
<dbReference type="AlphaFoldDB" id="A0AAV1D6P1"/>
<dbReference type="InterPro" id="IPR049152">
    <property type="entry name" value="EFR3-like_ARM"/>
</dbReference>
<organism evidence="1 2">
    <name type="scientific">Oldenlandia corymbosa var. corymbosa</name>
    <dbReference type="NCBI Taxonomy" id="529605"/>
    <lineage>
        <taxon>Eukaryota</taxon>
        <taxon>Viridiplantae</taxon>
        <taxon>Streptophyta</taxon>
        <taxon>Embryophyta</taxon>
        <taxon>Tracheophyta</taxon>
        <taxon>Spermatophyta</taxon>
        <taxon>Magnoliopsida</taxon>
        <taxon>eudicotyledons</taxon>
        <taxon>Gunneridae</taxon>
        <taxon>Pentapetalae</taxon>
        <taxon>asterids</taxon>
        <taxon>lamiids</taxon>
        <taxon>Gentianales</taxon>
        <taxon>Rubiaceae</taxon>
        <taxon>Rubioideae</taxon>
        <taxon>Spermacoceae</taxon>
        <taxon>Hedyotis-Oldenlandia complex</taxon>
        <taxon>Oldenlandia</taxon>
    </lineage>
</organism>
<dbReference type="SUPFAM" id="SSF48371">
    <property type="entry name" value="ARM repeat"/>
    <property type="match status" value="1"/>
</dbReference>
<reference evidence="1" key="1">
    <citation type="submission" date="2023-03" db="EMBL/GenBank/DDBJ databases">
        <authorList>
            <person name="Julca I."/>
        </authorList>
    </citation>
    <scope>NUCLEOTIDE SEQUENCE</scope>
</reference>
<keyword evidence="2" id="KW-1185">Reference proteome</keyword>
<accession>A0AAV1D6P1</accession>
<proteinExistence type="predicted"/>
<dbReference type="InterPro" id="IPR016024">
    <property type="entry name" value="ARM-type_fold"/>
</dbReference>
<evidence type="ECO:0000313" key="2">
    <source>
        <dbReference type="Proteomes" id="UP001161247"/>
    </source>
</evidence>
<dbReference type="InterPro" id="IPR055296">
    <property type="entry name" value="SRL2-like"/>
</dbReference>